<dbReference type="AlphaFoldDB" id="A0AB39BU71"/>
<sequence>MASDVPITISEKAYDYINERGGTLFVSLFHGNASCCTGGITELVLSTKRPSGSDKFQKIQHKEIELLLEPNLPLKEKGLQIHLSSFGWIKRLQASGLQRF</sequence>
<proteinExistence type="predicted"/>
<dbReference type="RefSeq" id="WP_368504639.1">
    <property type="nucleotide sequence ID" value="NZ_CP162551.1"/>
</dbReference>
<dbReference type="NCBIfam" id="NF041239">
    <property type="entry name" value="Moor_selen_rel"/>
    <property type="match status" value="1"/>
</dbReference>
<protein>
    <submittedName>
        <fullName evidence="1">CC/Se motif family (Seleno)protein</fullName>
    </submittedName>
</protein>
<gene>
    <name evidence="1" type="ORF">AB3N04_02885</name>
</gene>
<evidence type="ECO:0000313" key="1">
    <source>
        <dbReference type="EMBL" id="XDI37279.1"/>
    </source>
</evidence>
<dbReference type="InterPro" id="IPR049744">
    <property type="entry name" value="CC/Se_fam"/>
</dbReference>
<accession>A0AB39BU71</accession>
<name>A0AB39BU71_9BACI</name>
<dbReference type="EMBL" id="CP162551">
    <property type="protein sequence ID" value="XDI37279.1"/>
    <property type="molecule type" value="Genomic_DNA"/>
</dbReference>
<reference evidence="1" key="1">
    <citation type="submission" date="2024-07" db="EMBL/GenBank/DDBJ databases">
        <title>Identification and characteristics of an arsenic-resistant bacterial isolate, which belongs to a novel species.</title>
        <authorList>
            <person name="Juszczyk A."/>
            <person name="Kowalczyk A."/>
            <person name="Was K."/>
            <person name="Kosowicz W."/>
            <person name="Budzyn A."/>
            <person name="Latowski D."/>
        </authorList>
    </citation>
    <scope>NUCLEOTIDE SEQUENCE</scope>
    <source>
        <strain evidence="1">As8PL</strain>
    </source>
</reference>
<organism evidence="1">
    <name type="scientific">Alkalihalophilus sp. As8PL</name>
    <dbReference type="NCBI Taxonomy" id="3237103"/>
    <lineage>
        <taxon>Bacteria</taxon>
        <taxon>Bacillati</taxon>
        <taxon>Bacillota</taxon>
        <taxon>Bacilli</taxon>
        <taxon>Bacillales</taxon>
        <taxon>Bacillaceae</taxon>
        <taxon>Alkalihalophilus</taxon>
    </lineage>
</organism>